<evidence type="ECO:0000313" key="2">
    <source>
        <dbReference type="EMBL" id="KAE8160644.1"/>
    </source>
</evidence>
<sequence>MNVLLWYILRATSTFVFWIITMFAGAHVFGDMPYVERCDGNDGSMRAILYYTLDSIQGSWGYWRILL</sequence>
<keyword evidence="1" id="KW-1133">Transmembrane helix</keyword>
<keyword evidence="3" id="KW-1185">Reference proteome</keyword>
<keyword evidence="1" id="KW-0472">Membrane</keyword>
<evidence type="ECO:0000313" key="3">
    <source>
        <dbReference type="Proteomes" id="UP000326950"/>
    </source>
</evidence>
<name>A0A5N6UPT8_ASPTM</name>
<reference evidence="2 3" key="1">
    <citation type="submission" date="2019-04" db="EMBL/GenBank/DDBJ databases">
        <title>Friends and foes A comparative genomics study of 23 Aspergillus species from section Flavi.</title>
        <authorList>
            <consortium name="DOE Joint Genome Institute"/>
            <person name="Kjaerbolling I."/>
            <person name="Vesth T."/>
            <person name="Frisvad J.C."/>
            <person name="Nybo J.L."/>
            <person name="Theobald S."/>
            <person name="Kildgaard S."/>
            <person name="Isbrandt T."/>
            <person name="Kuo A."/>
            <person name="Sato A."/>
            <person name="Lyhne E.K."/>
            <person name="Kogle M.E."/>
            <person name="Wiebenga A."/>
            <person name="Kun R.S."/>
            <person name="Lubbers R.J."/>
            <person name="Makela M.R."/>
            <person name="Barry K."/>
            <person name="Chovatia M."/>
            <person name="Clum A."/>
            <person name="Daum C."/>
            <person name="Haridas S."/>
            <person name="He G."/>
            <person name="LaButti K."/>
            <person name="Lipzen A."/>
            <person name="Mondo S."/>
            <person name="Riley R."/>
            <person name="Salamov A."/>
            <person name="Simmons B.A."/>
            <person name="Magnuson J.K."/>
            <person name="Henrissat B."/>
            <person name="Mortensen U.H."/>
            <person name="Larsen T.O."/>
            <person name="Devries R.P."/>
            <person name="Grigoriev I.V."/>
            <person name="Machida M."/>
            <person name="Baker S.E."/>
            <person name="Andersen M.R."/>
        </authorList>
    </citation>
    <scope>NUCLEOTIDE SEQUENCE [LARGE SCALE GENOMIC DNA]</scope>
    <source>
        <strain evidence="2 3">CBS 117626</strain>
    </source>
</reference>
<organism evidence="2 3">
    <name type="scientific">Aspergillus tamarii</name>
    <dbReference type="NCBI Taxonomy" id="41984"/>
    <lineage>
        <taxon>Eukaryota</taxon>
        <taxon>Fungi</taxon>
        <taxon>Dikarya</taxon>
        <taxon>Ascomycota</taxon>
        <taxon>Pezizomycotina</taxon>
        <taxon>Eurotiomycetes</taxon>
        <taxon>Eurotiomycetidae</taxon>
        <taxon>Eurotiales</taxon>
        <taxon>Aspergillaceae</taxon>
        <taxon>Aspergillus</taxon>
        <taxon>Aspergillus subgen. Circumdati</taxon>
    </lineage>
</organism>
<dbReference type="AlphaFoldDB" id="A0A5N6UPT8"/>
<proteinExistence type="predicted"/>
<dbReference type="Proteomes" id="UP000326950">
    <property type="component" value="Unassembled WGS sequence"/>
</dbReference>
<keyword evidence="1" id="KW-0812">Transmembrane</keyword>
<gene>
    <name evidence="2" type="ORF">BDV40DRAFT_269982</name>
</gene>
<protein>
    <submittedName>
        <fullName evidence="2">Uncharacterized protein</fullName>
    </submittedName>
</protein>
<evidence type="ECO:0000256" key="1">
    <source>
        <dbReference type="SAM" id="Phobius"/>
    </source>
</evidence>
<dbReference type="EMBL" id="ML738654">
    <property type="protein sequence ID" value="KAE8160644.1"/>
    <property type="molecule type" value="Genomic_DNA"/>
</dbReference>
<accession>A0A5N6UPT8</accession>
<feature type="transmembrane region" description="Helical" evidence="1">
    <location>
        <begin position="6"/>
        <end position="29"/>
    </location>
</feature>